<reference evidence="6" key="1">
    <citation type="submission" date="2022-08" db="EMBL/GenBank/DDBJ databases">
        <authorList>
            <person name="Gutierrez-Valencia J."/>
        </authorList>
    </citation>
    <scope>NUCLEOTIDE SEQUENCE</scope>
</reference>
<sequence>MAMAASTLPVLLLLLLLFSLSSAAAAASPAGRSPCFTSLFSFGDSITDTGNQLLLAPDGVLGHCCFPPYGETYFGRQTGRCSDGRLIVDFIAEQLGLPLLTPYPGKLHSNDFPLGANFAEGGATALDFHFLAEKGIYNTHTNLSLQVEIDRFKELLATICSSPSGKKCKDYLSKSLILLGEIGGIDYNRAFFEDVAADEIIAIVPYVVAEIGKSIKQLVELGAVTILIPGNLPIGCWPGYLTKFWSPNKEDYDPLSGCLVWYNNFAQHHNILLQQEIARLQKLYPHTNLMYGDYYGSATRFHRHPEKFGWGALGFTGSAVVACCGGGGPYNYNESLICGNEGSKACAEPSTYVNWDDHHFTEAAYKIVAKDVLEGPFSTPRFNASCLVGRASDDGLHSAY</sequence>
<gene>
    <name evidence="6" type="ORF">LITE_LOCUS48530</name>
</gene>
<dbReference type="Proteomes" id="UP001154282">
    <property type="component" value="Unassembled WGS sequence"/>
</dbReference>
<evidence type="ECO:0000256" key="3">
    <source>
        <dbReference type="ARBA" id="ARBA00022801"/>
    </source>
</evidence>
<keyword evidence="3" id="KW-0378">Hydrolase</keyword>
<comment type="caution">
    <text evidence="6">The sequence shown here is derived from an EMBL/GenBank/DDBJ whole genome shotgun (WGS) entry which is preliminary data.</text>
</comment>
<dbReference type="Gene3D" id="3.40.50.1110">
    <property type="entry name" value="SGNH hydrolase"/>
    <property type="match status" value="1"/>
</dbReference>
<dbReference type="EMBL" id="CAMGYJ010000011">
    <property type="protein sequence ID" value="CAI0557889.1"/>
    <property type="molecule type" value="Genomic_DNA"/>
</dbReference>
<dbReference type="InterPro" id="IPR001087">
    <property type="entry name" value="GDSL"/>
</dbReference>
<keyword evidence="7" id="KW-1185">Reference proteome</keyword>
<dbReference type="AlphaFoldDB" id="A0AAV0RMW7"/>
<proteinExistence type="inferred from homology"/>
<dbReference type="Pfam" id="PF00657">
    <property type="entry name" value="Lipase_GDSL"/>
    <property type="match status" value="1"/>
</dbReference>
<comment type="similarity">
    <text evidence="1">Belongs to the 'GDSL' lipolytic enzyme family.</text>
</comment>
<evidence type="ECO:0000256" key="1">
    <source>
        <dbReference type="ARBA" id="ARBA00008668"/>
    </source>
</evidence>
<keyword evidence="4" id="KW-0325">Glycoprotein</keyword>
<feature type="signal peptide" evidence="5">
    <location>
        <begin position="1"/>
        <end position="26"/>
    </location>
</feature>
<evidence type="ECO:0000256" key="2">
    <source>
        <dbReference type="ARBA" id="ARBA00022729"/>
    </source>
</evidence>
<accession>A0AAV0RMW7</accession>
<keyword evidence="2 5" id="KW-0732">Signal</keyword>
<evidence type="ECO:0000256" key="4">
    <source>
        <dbReference type="ARBA" id="ARBA00023180"/>
    </source>
</evidence>
<dbReference type="PANTHER" id="PTHR22835:SF683">
    <property type="entry name" value="OS05G0506800 PROTEIN"/>
    <property type="match status" value="1"/>
</dbReference>
<feature type="chain" id="PRO_5044021357" description="GDSL esterase/lipase" evidence="5">
    <location>
        <begin position="27"/>
        <end position="400"/>
    </location>
</feature>
<organism evidence="6 7">
    <name type="scientific">Linum tenue</name>
    <dbReference type="NCBI Taxonomy" id="586396"/>
    <lineage>
        <taxon>Eukaryota</taxon>
        <taxon>Viridiplantae</taxon>
        <taxon>Streptophyta</taxon>
        <taxon>Embryophyta</taxon>
        <taxon>Tracheophyta</taxon>
        <taxon>Spermatophyta</taxon>
        <taxon>Magnoliopsida</taxon>
        <taxon>eudicotyledons</taxon>
        <taxon>Gunneridae</taxon>
        <taxon>Pentapetalae</taxon>
        <taxon>rosids</taxon>
        <taxon>fabids</taxon>
        <taxon>Malpighiales</taxon>
        <taxon>Linaceae</taxon>
        <taxon>Linum</taxon>
    </lineage>
</organism>
<evidence type="ECO:0000256" key="5">
    <source>
        <dbReference type="SAM" id="SignalP"/>
    </source>
</evidence>
<evidence type="ECO:0000313" key="6">
    <source>
        <dbReference type="EMBL" id="CAI0557889.1"/>
    </source>
</evidence>
<dbReference type="GO" id="GO:0016788">
    <property type="term" value="F:hydrolase activity, acting on ester bonds"/>
    <property type="evidence" value="ECO:0007669"/>
    <property type="project" value="InterPro"/>
</dbReference>
<evidence type="ECO:0008006" key="8">
    <source>
        <dbReference type="Google" id="ProtNLM"/>
    </source>
</evidence>
<evidence type="ECO:0000313" key="7">
    <source>
        <dbReference type="Proteomes" id="UP001154282"/>
    </source>
</evidence>
<dbReference type="PANTHER" id="PTHR22835">
    <property type="entry name" value="ZINC FINGER FYVE DOMAIN CONTAINING PROTEIN"/>
    <property type="match status" value="1"/>
</dbReference>
<dbReference type="InterPro" id="IPR036514">
    <property type="entry name" value="SGNH_hydro_sf"/>
</dbReference>
<protein>
    <recommendedName>
        <fullName evidence="8">GDSL esterase/lipase</fullName>
    </recommendedName>
</protein>
<dbReference type="CDD" id="cd01837">
    <property type="entry name" value="SGNH_plant_lipase_like"/>
    <property type="match status" value="1"/>
</dbReference>
<name>A0AAV0RMW7_9ROSI</name>
<dbReference type="InterPro" id="IPR035669">
    <property type="entry name" value="SGNH_plant_lipase-like"/>
</dbReference>